<feature type="compositionally biased region" description="Low complexity" evidence="3">
    <location>
        <begin position="459"/>
        <end position="471"/>
    </location>
</feature>
<evidence type="ECO:0000256" key="3">
    <source>
        <dbReference type="SAM" id="MobiDB-lite"/>
    </source>
</evidence>
<evidence type="ECO:0000313" key="5">
    <source>
        <dbReference type="EMBL" id="MDU0327738.1"/>
    </source>
</evidence>
<dbReference type="PROSITE" id="PS51677">
    <property type="entry name" value="NODB"/>
    <property type="match status" value="1"/>
</dbReference>
<accession>A0ABU3RXZ2</accession>
<name>A0ABU3RXZ2_9MICO</name>
<dbReference type="EC" id="3.-.-.-" evidence="5"/>
<dbReference type="SUPFAM" id="SSF88713">
    <property type="entry name" value="Glycoside hydrolase/deacetylase"/>
    <property type="match status" value="1"/>
</dbReference>
<keyword evidence="5" id="KW-0378">Hydrolase</keyword>
<reference evidence="5 6" key="1">
    <citation type="submission" date="2023-09" db="EMBL/GenBank/DDBJ databases">
        <title>Microbacterium fusihabitans sp. nov., Microbacterium phycihabitans sp. nov., and Microbacterium cervinum sp. nov., isolated from dried seaweeds of beach.</title>
        <authorList>
            <person name="Lee S.D."/>
        </authorList>
    </citation>
    <scope>NUCLEOTIDE SEQUENCE [LARGE SCALE GENOMIC DNA]</scope>
    <source>
        <strain evidence="5 6">KSW2-21</strain>
    </source>
</reference>
<dbReference type="Pfam" id="PF01522">
    <property type="entry name" value="Polysacc_deac_1"/>
    <property type="match status" value="1"/>
</dbReference>
<dbReference type="InterPro" id="IPR011330">
    <property type="entry name" value="Glyco_hydro/deAcase_b/a-brl"/>
</dbReference>
<dbReference type="InterPro" id="IPR002509">
    <property type="entry name" value="NODB_dom"/>
</dbReference>
<feature type="region of interest" description="Disordered" evidence="3">
    <location>
        <begin position="459"/>
        <end position="488"/>
    </location>
</feature>
<comment type="caution">
    <text evidence="5">The sequence shown here is derived from an EMBL/GenBank/DDBJ whole genome shotgun (WGS) entry which is preliminary data.</text>
</comment>
<protein>
    <submittedName>
        <fullName evidence="5">Polysaccharide deacetylase family protein</fullName>
        <ecNumber evidence="5">3.-.-.-</ecNumber>
    </submittedName>
</protein>
<dbReference type="InterPro" id="IPR051398">
    <property type="entry name" value="Polysacch_Deacetylase"/>
</dbReference>
<proteinExistence type="predicted"/>
<feature type="domain" description="NodB homology" evidence="4">
    <location>
        <begin position="52"/>
        <end position="270"/>
    </location>
</feature>
<organism evidence="5 6">
    <name type="scientific">Microbacterium algihabitans</name>
    <dbReference type="NCBI Taxonomy" id="3075992"/>
    <lineage>
        <taxon>Bacteria</taxon>
        <taxon>Bacillati</taxon>
        <taxon>Actinomycetota</taxon>
        <taxon>Actinomycetes</taxon>
        <taxon>Micrococcales</taxon>
        <taxon>Microbacteriaceae</taxon>
        <taxon>Microbacterium</taxon>
    </lineage>
</organism>
<sequence length="488" mass="51370">MTRRDLRIARRRPPTSPRRPWVRALAVLATLGVAVAGSVALAPAPAEAATRTVVSLTFDDGNADQLKALPALQANGMKATFYIPSGYIGASTYMTRTDLTNLKNAGMEIGGHTVNHADLTAVSLDEATRQICQDRKNLTSWGFNVRSFAYPFADANADVEKAVAACGYNSGRLLGDIKSRFGCSDCGYAESIPPADPYALAALDQVDSTWTLADLQQGVTNAEKNGGGWVQFTFHHVCDDACDDLAISTSVFSQFLSWLKTRQAAGTVVKTIGSVVGGTTKPVVNGPSVPAATGSTNGIVNPSMETGAPDCWMRGGYGSNTAGFSTGSPAHTGNIASGITMSDYVDGDAKLLPQFDLGQCSPTVTPGRTYALREWYQASGPTQFAVYLRSTTGTWSYWTSSPWFASATAWTEADWTTAAIPAGYNGISFALNIFGNGTLRTDDLGLYDSASAPPVTALTKTAPLAKTTPGTPQGPIETVHPTESDLSG</sequence>
<evidence type="ECO:0000259" key="4">
    <source>
        <dbReference type="PROSITE" id="PS51677"/>
    </source>
</evidence>
<evidence type="ECO:0000256" key="2">
    <source>
        <dbReference type="ARBA" id="ARBA00022729"/>
    </source>
</evidence>
<dbReference type="RefSeq" id="WP_316001720.1">
    <property type="nucleotide sequence ID" value="NZ_JAWDIU010000005.1"/>
</dbReference>
<dbReference type="Gene3D" id="3.20.20.370">
    <property type="entry name" value="Glycoside hydrolase/deacetylase"/>
    <property type="match status" value="1"/>
</dbReference>
<dbReference type="PANTHER" id="PTHR34216:SF3">
    <property type="entry name" value="POLY-BETA-1,6-N-ACETYL-D-GLUCOSAMINE N-DEACETYLASE"/>
    <property type="match status" value="1"/>
</dbReference>
<dbReference type="Proteomes" id="UP001256673">
    <property type="component" value="Unassembled WGS sequence"/>
</dbReference>
<dbReference type="CDD" id="cd10967">
    <property type="entry name" value="CE4_GLA_like_6s"/>
    <property type="match status" value="1"/>
</dbReference>
<gene>
    <name evidence="5" type="ORF">RWH43_13315</name>
</gene>
<dbReference type="EMBL" id="JAWDIU010000005">
    <property type="protein sequence ID" value="MDU0327738.1"/>
    <property type="molecule type" value="Genomic_DNA"/>
</dbReference>
<keyword evidence="6" id="KW-1185">Reference proteome</keyword>
<dbReference type="Gene3D" id="2.60.120.260">
    <property type="entry name" value="Galactose-binding domain-like"/>
    <property type="match status" value="1"/>
</dbReference>
<dbReference type="PANTHER" id="PTHR34216">
    <property type="match status" value="1"/>
</dbReference>
<evidence type="ECO:0000313" key="6">
    <source>
        <dbReference type="Proteomes" id="UP001256673"/>
    </source>
</evidence>
<keyword evidence="2" id="KW-0732">Signal</keyword>
<dbReference type="GO" id="GO:0016787">
    <property type="term" value="F:hydrolase activity"/>
    <property type="evidence" value="ECO:0007669"/>
    <property type="project" value="UniProtKB-KW"/>
</dbReference>
<comment type="subcellular location">
    <subcellularLocation>
        <location evidence="1">Secreted</location>
    </subcellularLocation>
</comment>
<evidence type="ECO:0000256" key="1">
    <source>
        <dbReference type="ARBA" id="ARBA00004613"/>
    </source>
</evidence>